<comment type="caution">
    <text evidence="2">The sequence shown here is derived from an EMBL/GenBank/DDBJ whole genome shotgun (WGS) entry which is preliminary data.</text>
</comment>
<evidence type="ECO:0000313" key="3">
    <source>
        <dbReference type="Proteomes" id="UP000823786"/>
    </source>
</evidence>
<feature type="chain" id="PRO_5046031768" evidence="1">
    <location>
        <begin position="21"/>
        <end position="86"/>
    </location>
</feature>
<gene>
    <name evidence="2" type="ORF">J2Z75_004408</name>
</gene>
<protein>
    <submittedName>
        <fullName evidence="2">Opacity protein-like surface antigen</fullName>
    </submittedName>
</protein>
<dbReference type="RefSeq" id="WP_209854873.1">
    <property type="nucleotide sequence ID" value="NZ_JAGGJV010000008.1"/>
</dbReference>
<keyword evidence="1" id="KW-0732">Signal</keyword>
<dbReference type="EMBL" id="JAGGJV010000008">
    <property type="protein sequence ID" value="MBP1860887.1"/>
    <property type="molecule type" value="Genomic_DNA"/>
</dbReference>
<keyword evidence="3" id="KW-1185">Reference proteome</keyword>
<dbReference type="Proteomes" id="UP000823786">
    <property type="component" value="Unassembled WGS sequence"/>
</dbReference>
<feature type="signal peptide" evidence="1">
    <location>
        <begin position="1"/>
        <end position="20"/>
    </location>
</feature>
<evidence type="ECO:0000313" key="2">
    <source>
        <dbReference type="EMBL" id="MBP1860887.1"/>
    </source>
</evidence>
<proteinExistence type="predicted"/>
<sequence>MRSIALTMFGLVLAAAPALAQQAAQPSEAMSSSDAGSGMGKLLTQGYEIRAAVPNGTRYIVFLQKDQSAYACEFVSLTKSRCGSIN</sequence>
<name>A0ABS4ESH5_9HYPH</name>
<organism evidence="2 3">
    <name type="scientific">Rhizobium herbae</name>
    <dbReference type="NCBI Taxonomy" id="508661"/>
    <lineage>
        <taxon>Bacteria</taxon>
        <taxon>Pseudomonadati</taxon>
        <taxon>Pseudomonadota</taxon>
        <taxon>Alphaproteobacteria</taxon>
        <taxon>Hyphomicrobiales</taxon>
        <taxon>Rhizobiaceae</taxon>
        <taxon>Rhizobium/Agrobacterium group</taxon>
        <taxon>Rhizobium</taxon>
    </lineage>
</organism>
<evidence type="ECO:0000256" key="1">
    <source>
        <dbReference type="SAM" id="SignalP"/>
    </source>
</evidence>
<reference evidence="2 3" key="1">
    <citation type="submission" date="2021-03" db="EMBL/GenBank/DDBJ databases">
        <title>Genomic Encyclopedia of Type Strains, Phase IV (KMG-IV): sequencing the most valuable type-strain genomes for metagenomic binning, comparative biology and taxonomic classification.</title>
        <authorList>
            <person name="Goeker M."/>
        </authorList>
    </citation>
    <scope>NUCLEOTIDE SEQUENCE [LARGE SCALE GENOMIC DNA]</scope>
    <source>
        <strain evidence="2 3">DSM 26427</strain>
    </source>
</reference>
<accession>A0ABS4ESH5</accession>